<evidence type="ECO:0000256" key="1">
    <source>
        <dbReference type="SAM" id="MobiDB-lite"/>
    </source>
</evidence>
<dbReference type="AlphaFoldDB" id="S9RXF3"/>
<dbReference type="PANTHER" id="PTHR34631">
    <property type="match status" value="1"/>
</dbReference>
<keyword evidence="4" id="KW-1185">Reference proteome</keyword>
<dbReference type="InterPro" id="IPR002559">
    <property type="entry name" value="Transposase_11"/>
</dbReference>
<dbReference type="Proteomes" id="UP000015347">
    <property type="component" value="Unassembled WGS sequence"/>
</dbReference>
<dbReference type="GO" id="GO:0003677">
    <property type="term" value="F:DNA binding"/>
    <property type="evidence" value="ECO:0007669"/>
    <property type="project" value="InterPro"/>
</dbReference>
<sequence>MNLNGMWLRDGERWDSDKQTVQVPYRRVAGPLNLLIDSTGIKFLSDGEWQTRKHGPQGRRQWRKVHLAMDPATSDIRALELTPSRDGDSPVLPGLLGQIPKDEQIGTVTADGAYDTRRCHKAIIEREDAPIIPIRKKAACGKTIALRYAPETRHCARSDTTGRRSGNAGPDTTSAAVSRRVCAA</sequence>
<dbReference type="eggNOG" id="COG3039">
    <property type="taxonomic scope" value="Bacteria"/>
</dbReference>
<protein>
    <submittedName>
        <fullName evidence="3">Mobile element protein</fullName>
    </submittedName>
</protein>
<dbReference type="PANTHER" id="PTHR34631:SF3">
    <property type="entry name" value="ISSOD12 TRANSPOSASE TNPA_ISSOD12"/>
    <property type="match status" value="1"/>
</dbReference>
<dbReference type="GO" id="GO:0006313">
    <property type="term" value="P:DNA transposition"/>
    <property type="evidence" value="ECO:0007669"/>
    <property type="project" value="InterPro"/>
</dbReference>
<dbReference type="GO" id="GO:0004803">
    <property type="term" value="F:transposase activity"/>
    <property type="evidence" value="ECO:0007669"/>
    <property type="project" value="InterPro"/>
</dbReference>
<dbReference type="InterPro" id="IPR053520">
    <property type="entry name" value="Transposase_Tn903"/>
</dbReference>
<dbReference type="Pfam" id="PF01609">
    <property type="entry name" value="DDE_Tnp_1"/>
    <property type="match status" value="1"/>
</dbReference>
<evidence type="ECO:0000259" key="2">
    <source>
        <dbReference type="Pfam" id="PF01609"/>
    </source>
</evidence>
<feature type="domain" description="Transposase IS4-like" evidence="2">
    <location>
        <begin position="34"/>
        <end position="154"/>
    </location>
</feature>
<dbReference type="HOGENOM" id="CLU_1467221_0_0_5"/>
<dbReference type="InterPro" id="IPR053172">
    <property type="entry name" value="Tn903_transposase"/>
</dbReference>
<organism evidence="3 4">
    <name type="scientific">Salipiger mucosus DSM 16094</name>
    <dbReference type="NCBI Taxonomy" id="1123237"/>
    <lineage>
        <taxon>Bacteria</taxon>
        <taxon>Pseudomonadati</taxon>
        <taxon>Pseudomonadota</taxon>
        <taxon>Alphaproteobacteria</taxon>
        <taxon>Rhodobacterales</taxon>
        <taxon>Roseobacteraceae</taxon>
        <taxon>Salipiger</taxon>
    </lineage>
</organism>
<name>S9RXF3_9RHOB</name>
<accession>S9RXF3</accession>
<evidence type="ECO:0000313" key="3">
    <source>
        <dbReference type="EMBL" id="EPX78659.1"/>
    </source>
</evidence>
<evidence type="ECO:0000313" key="4">
    <source>
        <dbReference type="Proteomes" id="UP000015347"/>
    </source>
</evidence>
<dbReference type="NCBIfam" id="NF033579">
    <property type="entry name" value="transpos_IS5_2"/>
    <property type="match status" value="1"/>
</dbReference>
<reference evidence="4" key="1">
    <citation type="journal article" date="2014" name="Stand. Genomic Sci.">
        <title>Genome sequence of the exopolysaccharide-producing Salipiger mucosus type strain (DSM 16094(T)), a moderately halophilic member of the Roseobacter clade.</title>
        <authorList>
            <person name="Riedel T."/>
            <person name="Spring S."/>
            <person name="Fiebig A."/>
            <person name="Petersen J."/>
            <person name="Kyrpides N.C."/>
            <person name="Goker M."/>
            <person name="Klenk H.P."/>
        </authorList>
    </citation>
    <scope>NUCLEOTIDE SEQUENCE [LARGE SCALE GENOMIC DNA]</scope>
    <source>
        <strain evidence="4">DSM 16094</strain>
    </source>
</reference>
<gene>
    <name evidence="3" type="ORF">Salmuc_04240</name>
</gene>
<comment type="caution">
    <text evidence="3">The sequence shown here is derived from an EMBL/GenBank/DDBJ whole genome shotgun (WGS) entry which is preliminary data.</text>
</comment>
<proteinExistence type="predicted"/>
<dbReference type="EMBL" id="APVH01000038">
    <property type="protein sequence ID" value="EPX78659.1"/>
    <property type="molecule type" value="Genomic_DNA"/>
</dbReference>
<feature type="region of interest" description="Disordered" evidence="1">
    <location>
        <begin position="155"/>
        <end position="184"/>
    </location>
</feature>
<dbReference type="STRING" id="1123237.Salmuc_04240"/>